<evidence type="ECO:0000313" key="3">
    <source>
        <dbReference type="EMBL" id="KAF8394029.1"/>
    </source>
</evidence>
<proteinExistence type="predicted"/>
<evidence type="ECO:0000313" key="4">
    <source>
        <dbReference type="Proteomes" id="UP000655225"/>
    </source>
</evidence>
<feature type="compositionally biased region" description="Basic and acidic residues" evidence="1">
    <location>
        <begin position="55"/>
        <end position="65"/>
    </location>
</feature>
<keyword evidence="2" id="KW-0472">Membrane</keyword>
<sequence>MPMKFLCYESIVALNSIIKVAFKETTFILIDSPRRMPMVPSQNENQSPLDSDGEVENKREGKEQLNHPITTSDCVKNIEEKLAQVCRWEKENARFNRSIFRVPKNLREVELKAYIPQLVSIGPYHRGKAHLKEMESNKWRLLQQVLERKGHQVSLYYMEMLNLEEKMRRCYARPFENINSPEFVEMMLLDACFVVELLNVSVIGDKYCGYSRLNRMLTSLGLLPCIKRDMLMLENQIPLFVLDKLYPLITSNPGEINSVSKLSLKFFDSAIPVCQNLHHEVTNSNDPGLHLLHVVHQCLNPTPSDTSSRNKDGKEHQPHRLMGHSVMTLRRSGVRFKKNPSKNFMDIKFEKGILYIPSLVIHDSTMSIFLNLMALEQFNPYCSNYVTSYIRFMDGLINTHRDVEYLRYKGIIDHKLGSEQEVARLVNKFCKEIAFDMDDCYLSDVYAEVNEYVDQKWHVWRAILKHEYFTNPWATLSLLAASILLLLTLLQTIYTVIAYYK</sequence>
<dbReference type="Pfam" id="PF03140">
    <property type="entry name" value="DUF247"/>
    <property type="match status" value="1"/>
</dbReference>
<dbReference type="PANTHER" id="PTHR31170:SF25">
    <property type="entry name" value="BNAA09G04570D PROTEIN"/>
    <property type="match status" value="1"/>
</dbReference>
<accession>A0A834YR94</accession>
<name>A0A834YR94_TETSI</name>
<dbReference type="InterPro" id="IPR004158">
    <property type="entry name" value="DUF247_pln"/>
</dbReference>
<evidence type="ECO:0000256" key="2">
    <source>
        <dbReference type="SAM" id="Phobius"/>
    </source>
</evidence>
<dbReference type="Proteomes" id="UP000655225">
    <property type="component" value="Unassembled WGS sequence"/>
</dbReference>
<comment type="caution">
    <text evidence="3">The sequence shown here is derived from an EMBL/GenBank/DDBJ whole genome shotgun (WGS) entry which is preliminary data.</text>
</comment>
<feature type="transmembrane region" description="Helical" evidence="2">
    <location>
        <begin position="473"/>
        <end position="500"/>
    </location>
</feature>
<dbReference type="AlphaFoldDB" id="A0A834YR94"/>
<keyword evidence="2" id="KW-1133">Transmembrane helix</keyword>
<organism evidence="3 4">
    <name type="scientific">Tetracentron sinense</name>
    <name type="common">Spur-leaf</name>
    <dbReference type="NCBI Taxonomy" id="13715"/>
    <lineage>
        <taxon>Eukaryota</taxon>
        <taxon>Viridiplantae</taxon>
        <taxon>Streptophyta</taxon>
        <taxon>Embryophyta</taxon>
        <taxon>Tracheophyta</taxon>
        <taxon>Spermatophyta</taxon>
        <taxon>Magnoliopsida</taxon>
        <taxon>Trochodendrales</taxon>
        <taxon>Trochodendraceae</taxon>
        <taxon>Tetracentron</taxon>
    </lineage>
</organism>
<dbReference type="OMA" id="HTIFEMA"/>
<keyword evidence="4" id="KW-1185">Reference proteome</keyword>
<dbReference type="EMBL" id="JABCRI010000014">
    <property type="protein sequence ID" value="KAF8394029.1"/>
    <property type="molecule type" value="Genomic_DNA"/>
</dbReference>
<evidence type="ECO:0000256" key="1">
    <source>
        <dbReference type="SAM" id="MobiDB-lite"/>
    </source>
</evidence>
<reference evidence="3 4" key="1">
    <citation type="submission" date="2020-04" db="EMBL/GenBank/DDBJ databases">
        <title>Plant Genome Project.</title>
        <authorList>
            <person name="Zhang R.-G."/>
        </authorList>
    </citation>
    <scope>NUCLEOTIDE SEQUENCE [LARGE SCALE GENOMIC DNA]</scope>
    <source>
        <strain evidence="3">YNK0</strain>
        <tissue evidence="3">Leaf</tissue>
    </source>
</reference>
<dbReference type="PANTHER" id="PTHR31170">
    <property type="entry name" value="BNAC04G53230D PROTEIN"/>
    <property type="match status" value="1"/>
</dbReference>
<keyword evidence="2" id="KW-0812">Transmembrane</keyword>
<feature type="compositionally biased region" description="Polar residues" evidence="1">
    <location>
        <begin position="40"/>
        <end position="49"/>
    </location>
</feature>
<feature type="region of interest" description="Disordered" evidence="1">
    <location>
        <begin position="37"/>
        <end position="67"/>
    </location>
</feature>
<gene>
    <name evidence="3" type="ORF">HHK36_020231</name>
</gene>
<protein>
    <submittedName>
        <fullName evidence="3">Uncharacterized protein</fullName>
    </submittedName>
</protein>